<evidence type="ECO:0000256" key="2">
    <source>
        <dbReference type="ARBA" id="ARBA00022723"/>
    </source>
</evidence>
<gene>
    <name evidence="6" type="ORF">DW856_09525</name>
</gene>
<keyword evidence="1" id="KW-0004">4Fe-4S</keyword>
<evidence type="ECO:0000256" key="3">
    <source>
        <dbReference type="ARBA" id="ARBA00023002"/>
    </source>
</evidence>
<evidence type="ECO:0000256" key="1">
    <source>
        <dbReference type="ARBA" id="ARBA00022485"/>
    </source>
</evidence>
<evidence type="ECO:0000256" key="5">
    <source>
        <dbReference type="ARBA" id="ARBA00023014"/>
    </source>
</evidence>
<dbReference type="AlphaFoldDB" id="A0A3R6DZZ2"/>
<reference evidence="6 7" key="1">
    <citation type="submission" date="2018-08" db="EMBL/GenBank/DDBJ databases">
        <title>A genome reference for cultivated species of the human gut microbiota.</title>
        <authorList>
            <person name="Zou Y."/>
            <person name="Xue W."/>
            <person name="Luo G."/>
        </authorList>
    </citation>
    <scope>NUCLEOTIDE SEQUENCE [LARGE SCALE GENOMIC DNA]</scope>
    <source>
        <strain evidence="6 7">AM37-1AC</strain>
    </source>
</reference>
<dbReference type="PANTHER" id="PTHR43498:SF1">
    <property type="entry name" value="COB--COM HETERODISULFIDE REDUCTASE IRON-SULFUR SUBUNIT A"/>
    <property type="match status" value="1"/>
</dbReference>
<dbReference type="RefSeq" id="WP_118597867.1">
    <property type="nucleotide sequence ID" value="NZ_QSHO01000007.1"/>
</dbReference>
<proteinExistence type="predicted"/>
<keyword evidence="4" id="KW-0408">Iron</keyword>
<dbReference type="InterPro" id="IPR036188">
    <property type="entry name" value="FAD/NAD-bd_sf"/>
</dbReference>
<protein>
    <submittedName>
        <fullName evidence="6">FAD-dependent oxidoreductase</fullName>
    </submittedName>
</protein>
<keyword evidence="5" id="KW-0411">Iron-sulfur</keyword>
<dbReference type="InterPro" id="IPR039650">
    <property type="entry name" value="HdrA-like"/>
</dbReference>
<dbReference type="PANTHER" id="PTHR43498">
    <property type="entry name" value="FERREDOXIN:COB-COM HETERODISULFIDE REDUCTASE SUBUNIT A"/>
    <property type="match status" value="1"/>
</dbReference>
<sequence length="438" mass="48989">MYQWDKIKVIGNYDTVVVGGGTAGAAAGIRAAKEGNRVLIVEKSLALGGAAVNALVNPMMESFVEHGEIFHEIERRLKEKGVTTRDGIMEYVHSTAEAKALVLEEMFLEYGGEILYDAVLTDCQVKDQKIEKIFVTTEEGVYAIEAEQFVDATGDAVLSRMAGVAYTAGDENGNNQMTSLRFEMGGIDVEKYRAYCLSLNDEFSPLVKGYFFESAMVRNKNFKLEPVFQKGVELGYLKEEDLVYYQCFSIPDQPGCMTFNCPHISSMKKNTDVWARSRAVTEGHQMIFRLVSFLKACMPGFEHAYLIREASALGVRESYRIVGKYVLSEDDYIKRARFEDAVAKGDWYIDVHSATKGLVHMEKYQRGEYYEIPYRCLINEQVDNLLTIGRCISTTFLAQASIRIQPTVIDMGDAAGKACADAHTKQTALSKFEGKNLI</sequence>
<evidence type="ECO:0000313" key="6">
    <source>
        <dbReference type="EMBL" id="RHC17094.1"/>
    </source>
</evidence>
<dbReference type="GO" id="GO:0051539">
    <property type="term" value="F:4 iron, 4 sulfur cluster binding"/>
    <property type="evidence" value="ECO:0007669"/>
    <property type="project" value="UniProtKB-KW"/>
</dbReference>
<dbReference type="Proteomes" id="UP000283513">
    <property type="component" value="Unassembled WGS sequence"/>
</dbReference>
<keyword evidence="2" id="KW-0479">Metal-binding</keyword>
<dbReference type="EMBL" id="QSHO01000007">
    <property type="protein sequence ID" value="RHC17094.1"/>
    <property type="molecule type" value="Genomic_DNA"/>
</dbReference>
<dbReference type="SUPFAM" id="SSF51905">
    <property type="entry name" value="FAD/NAD(P)-binding domain"/>
    <property type="match status" value="1"/>
</dbReference>
<evidence type="ECO:0000256" key="4">
    <source>
        <dbReference type="ARBA" id="ARBA00023004"/>
    </source>
</evidence>
<comment type="caution">
    <text evidence="6">The sequence shown here is derived from an EMBL/GenBank/DDBJ whole genome shotgun (WGS) entry which is preliminary data.</text>
</comment>
<dbReference type="GO" id="GO:0046872">
    <property type="term" value="F:metal ion binding"/>
    <property type="evidence" value="ECO:0007669"/>
    <property type="project" value="UniProtKB-KW"/>
</dbReference>
<keyword evidence="3" id="KW-0560">Oxidoreductase</keyword>
<dbReference type="GO" id="GO:0016491">
    <property type="term" value="F:oxidoreductase activity"/>
    <property type="evidence" value="ECO:0007669"/>
    <property type="project" value="UniProtKB-KW"/>
</dbReference>
<organism evidence="6 7">
    <name type="scientific">Roseburia intestinalis</name>
    <dbReference type="NCBI Taxonomy" id="166486"/>
    <lineage>
        <taxon>Bacteria</taxon>
        <taxon>Bacillati</taxon>
        <taxon>Bacillota</taxon>
        <taxon>Clostridia</taxon>
        <taxon>Lachnospirales</taxon>
        <taxon>Lachnospiraceae</taxon>
        <taxon>Roseburia</taxon>
    </lineage>
</organism>
<accession>A0A3R6DZZ2</accession>
<dbReference type="Gene3D" id="3.50.50.60">
    <property type="entry name" value="FAD/NAD(P)-binding domain"/>
    <property type="match status" value="1"/>
</dbReference>
<dbReference type="Pfam" id="PF12831">
    <property type="entry name" value="FAD_oxidored"/>
    <property type="match status" value="1"/>
</dbReference>
<evidence type="ECO:0000313" key="7">
    <source>
        <dbReference type="Proteomes" id="UP000283513"/>
    </source>
</evidence>
<name>A0A3R6DZZ2_9FIRM</name>